<name>A0A1K1LKF0_9PSEU</name>
<dbReference type="RefSeq" id="WP_072474288.1">
    <property type="nucleotide sequence ID" value="NZ_FPJG01000001.1"/>
</dbReference>
<proteinExistence type="predicted"/>
<keyword evidence="2" id="KW-1185">Reference proteome</keyword>
<sequence>MNTAIPFADQAQDRANVIPTLGQQLEALAEEHWELRRETLRRLADAEARGRYVTPGKRIKLAVPGKAIAAAAWPRRWTSSTTRVPWR</sequence>
<accession>A0A1K1LKF0</accession>
<evidence type="ECO:0000313" key="1">
    <source>
        <dbReference type="EMBL" id="SFW11363.1"/>
    </source>
</evidence>
<dbReference type="AlphaFoldDB" id="A0A1K1LKF0"/>
<organism evidence="1 2">
    <name type="scientific">Amycolatopsis australiensis</name>
    <dbReference type="NCBI Taxonomy" id="546364"/>
    <lineage>
        <taxon>Bacteria</taxon>
        <taxon>Bacillati</taxon>
        <taxon>Actinomycetota</taxon>
        <taxon>Actinomycetes</taxon>
        <taxon>Pseudonocardiales</taxon>
        <taxon>Pseudonocardiaceae</taxon>
        <taxon>Amycolatopsis</taxon>
    </lineage>
</organism>
<protein>
    <submittedName>
        <fullName evidence="1">Uncharacterized protein</fullName>
    </submittedName>
</protein>
<dbReference type="EMBL" id="FPJG01000001">
    <property type="protein sequence ID" value="SFW11363.1"/>
    <property type="molecule type" value="Genomic_DNA"/>
</dbReference>
<reference evidence="2" key="1">
    <citation type="submission" date="2016-11" db="EMBL/GenBank/DDBJ databases">
        <authorList>
            <person name="Varghese N."/>
            <person name="Submissions S."/>
        </authorList>
    </citation>
    <scope>NUCLEOTIDE SEQUENCE [LARGE SCALE GENOMIC DNA]</scope>
    <source>
        <strain evidence="2">DSM 44671</strain>
    </source>
</reference>
<dbReference type="Proteomes" id="UP000182740">
    <property type="component" value="Unassembled WGS sequence"/>
</dbReference>
<dbReference type="STRING" id="546364.SAMN04489730_0005"/>
<gene>
    <name evidence="1" type="ORF">SAMN04489730_0005</name>
</gene>
<evidence type="ECO:0000313" key="2">
    <source>
        <dbReference type="Proteomes" id="UP000182740"/>
    </source>
</evidence>